<proteinExistence type="predicted"/>
<dbReference type="AlphaFoldDB" id="A0A059MVP9"/>
<name>A0A059MVP9_9NOCA</name>
<accession>A0A0F6VGT9</accession>
<dbReference type="RefSeq" id="WP_006936080.1">
    <property type="nucleotide sequence ID" value="NZ_BAAAYP010000042.1"/>
</dbReference>
<dbReference type="Pfam" id="PF02464">
    <property type="entry name" value="CinA"/>
    <property type="match status" value="1"/>
</dbReference>
<gene>
    <name evidence="3" type="ORF">OCS65_22715</name>
    <name evidence="2" type="ORF">RAJCM14343_2813</name>
</gene>
<dbReference type="Proteomes" id="UP000325466">
    <property type="component" value="Unassembled WGS sequence"/>
</dbReference>
<reference evidence="2 4" key="1">
    <citation type="journal article" date="2018" name="Biodegradation">
        <title>1,4-Dioxane degradation characteristics of Rhodococcus aetherivorans JCM 14343.</title>
        <authorList>
            <person name="Inoue D."/>
            <person name="Tsunoda T."/>
            <person name="Yamamoto N."/>
            <person name="Ike M."/>
            <person name="Sei K."/>
        </authorList>
    </citation>
    <scope>NUCLEOTIDE SEQUENCE [LARGE SCALE GENOMIC DNA]</scope>
    <source>
        <strain evidence="2 4">JCM 14343</strain>
    </source>
</reference>
<dbReference type="Gene3D" id="3.90.950.20">
    <property type="entry name" value="CinA-like"/>
    <property type="match status" value="1"/>
</dbReference>
<evidence type="ECO:0000313" key="4">
    <source>
        <dbReference type="Proteomes" id="UP000325466"/>
    </source>
</evidence>
<evidence type="ECO:0000313" key="2">
    <source>
        <dbReference type="EMBL" id="GES37558.1"/>
    </source>
</evidence>
<dbReference type="NCBIfam" id="TIGR00199">
    <property type="entry name" value="PncC_domain"/>
    <property type="match status" value="1"/>
</dbReference>
<keyword evidence="4" id="KW-1185">Reference proteome</keyword>
<dbReference type="EMBL" id="CP106982">
    <property type="protein sequence ID" value="UYF93233.1"/>
    <property type="molecule type" value="Genomic_DNA"/>
</dbReference>
<evidence type="ECO:0000259" key="1">
    <source>
        <dbReference type="Pfam" id="PF02464"/>
    </source>
</evidence>
<dbReference type="InterPro" id="IPR008136">
    <property type="entry name" value="CinA_C"/>
</dbReference>
<dbReference type="SUPFAM" id="SSF142433">
    <property type="entry name" value="CinA-like"/>
    <property type="match status" value="1"/>
</dbReference>
<reference evidence="2" key="2">
    <citation type="submission" date="2019-10" db="EMBL/GenBank/DDBJ databases">
        <title>Draft genome sequence of Rhodococcus aetherivorans JCM 14343.</title>
        <authorList>
            <person name="Inoue D."/>
            <person name="Nakazawa M."/>
            <person name="Yamamoto N."/>
            <person name="Sei K."/>
            <person name="Ike M."/>
        </authorList>
    </citation>
    <scope>NUCLEOTIDE SEQUENCE</scope>
    <source>
        <strain evidence="2">JCM 14343</strain>
    </source>
</reference>
<reference evidence="3" key="3">
    <citation type="submission" date="2022-09" db="EMBL/GenBank/DDBJ databases">
        <title>The genome sequence of Rhodococcus aetherivorans N1.</title>
        <authorList>
            <person name="Jiang W."/>
        </authorList>
    </citation>
    <scope>NUCLEOTIDE SEQUENCE</scope>
    <source>
        <strain evidence="3">N1</strain>
    </source>
</reference>
<evidence type="ECO:0000313" key="5">
    <source>
        <dbReference type="Proteomes" id="UP001163947"/>
    </source>
</evidence>
<accession>N1M289</accession>
<protein>
    <submittedName>
        <fullName evidence="2">C-terminal domain of CinA type S</fullName>
    </submittedName>
    <submittedName>
        <fullName evidence="3">CinA family protein</fullName>
    </submittedName>
</protein>
<sequence>MPDDVPEGSARSSATAERIGELAADRDLTVACAESLTSGALAARLGAAPGSAGWFRGGIVAYSRAVKHSLLRVPEGPVVCEAAARAMAESTVELLGADLAVAVTGAGGPDSQDGQEPGTVWFAVAGRGPTHAEEKFFPGEPEDVLAETVFHALTLLADRAAS</sequence>
<dbReference type="EMBL" id="BLAH01000086">
    <property type="protein sequence ID" value="GES37558.1"/>
    <property type="molecule type" value="Genomic_DNA"/>
</dbReference>
<dbReference type="InterPro" id="IPR036653">
    <property type="entry name" value="CinA-like_C"/>
</dbReference>
<feature type="domain" description="CinA C-terminal" evidence="1">
    <location>
        <begin position="14"/>
        <end position="158"/>
    </location>
</feature>
<organism evidence="3 5">
    <name type="scientific">Rhodococcus aetherivorans</name>
    <dbReference type="NCBI Taxonomy" id="191292"/>
    <lineage>
        <taxon>Bacteria</taxon>
        <taxon>Bacillati</taxon>
        <taxon>Actinomycetota</taxon>
        <taxon>Actinomycetes</taxon>
        <taxon>Mycobacteriales</taxon>
        <taxon>Nocardiaceae</taxon>
        <taxon>Rhodococcus</taxon>
    </lineage>
</organism>
<evidence type="ECO:0000313" key="3">
    <source>
        <dbReference type="EMBL" id="UYF93233.1"/>
    </source>
</evidence>
<accession>A0A059MVP9</accession>
<dbReference type="GeneID" id="83623291"/>
<dbReference type="Proteomes" id="UP001163947">
    <property type="component" value="Chromosome"/>
</dbReference>
<dbReference type="KEGG" id="rav:AAT18_06265"/>